<keyword evidence="2" id="KW-1185">Reference proteome</keyword>
<dbReference type="EMBL" id="FNZH01000012">
    <property type="protein sequence ID" value="SEJ77328.1"/>
    <property type="molecule type" value="Genomic_DNA"/>
</dbReference>
<proteinExistence type="predicted"/>
<dbReference type="InterPro" id="IPR032710">
    <property type="entry name" value="NTF2-like_dom_sf"/>
</dbReference>
<dbReference type="Proteomes" id="UP000199403">
    <property type="component" value="Unassembled WGS sequence"/>
</dbReference>
<organism evidence="1 2">
    <name type="scientific">Cyclobacterium xiamenense</name>
    <dbReference type="NCBI Taxonomy" id="1297121"/>
    <lineage>
        <taxon>Bacteria</taxon>
        <taxon>Pseudomonadati</taxon>
        <taxon>Bacteroidota</taxon>
        <taxon>Cytophagia</taxon>
        <taxon>Cytophagales</taxon>
        <taxon>Cyclobacteriaceae</taxon>
        <taxon>Cyclobacterium</taxon>
    </lineage>
</organism>
<evidence type="ECO:0000313" key="2">
    <source>
        <dbReference type="Proteomes" id="UP000199403"/>
    </source>
</evidence>
<dbReference type="STRING" id="1416801.SAMN05192553_11247"/>
<name>A0A1H7BIN5_9BACT</name>
<dbReference type="RefSeq" id="WP_092178668.1">
    <property type="nucleotide sequence ID" value="NZ_FNZH01000012.1"/>
</dbReference>
<protein>
    <submittedName>
        <fullName evidence="1">SnoaL-like polyketide cyclase</fullName>
    </submittedName>
</protein>
<accession>A0A1H7BIN5</accession>
<evidence type="ECO:0000313" key="1">
    <source>
        <dbReference type="EMBL" id="SEJ77328.1"/>
    </source>
</evidence>
<reference evidence="2" key="1">
    <citation type="submission" date="2016-10" db="EMBL/GenBank/DDBJ databases">
        <authorList>
            <person name="Varghese N."/>
            <person name="Submissions S."/>
        </authorList>
    </citation>
    <scope>NUCLEOTIDE SEQUENCE [LARGE SCALE GENOMIC DNA]</scope>
    <source>
        <strain evidence="2">IBRC-M 10761</strain>
    </source>
</reference>
<dbReference type="SUPFAM" id="SSF54427">
    <property type="entry name" value="NTF2-like"/>
    <property type="match status" value="1"/>
</dbReference>
<sequence length="150" mass="17068">MKATTKTSKANQEILVKKGICTDFFSAYQDMEADRMLGLCRPDGKVSFIPLGSGFSGKIKEVGMGVWSALMDSFPDLDNTVIDQQYNMAENEVTCTVEIFGTQEKDFAGLPSQGKFFVSEHIFIFRFNEQNKIEEIKVFWDHEHFVEQLC</sequence>
<gene>
    <name evidence="1" type="ORF">SAMN05192553_11247</name>
</gene>
<dbReference type="OrthoDB" id="672913at2"/>
<dbReference type="Gene3D" id="3.10.450.50">
    <property type="match status" value="1"/>
</dbReference>
<dbReference type="AlphaFoldDB" id="A0A1H7BIN5"/>